<proteinExistence type="inferred from homology"/>
<evidence type="ECO:0000256" key="5">
    <source>
        <dbReference type="ARBA" id="ARBA00022847"/>
    </source>
</evidence>
<dbReference type="Pfam" id="PF00474">
    <property type="entry name" value="SSF"/>
    <property type="match status" value="2"/>
</dbReference>
<evidence type="ECO:0000256" key="9">
    <source>
        <dbReference type="SAM" id="Phobius"/>
    </source>
</evidence>
<protein>
    <submittedName>
        <fullName evidence="10">Cation acetate symporter</fullName>
    </submittedName>
</protein>
<evidence type="ECO:0000256" key="8">
    <source>
        <dbReference type="RuleBase" id="RU362091"/>
    </source>
</evidence>
<keyword evidence="11" id="KW-1185">Reference proteome</keyword>
<reference evidence="10" key="1">
    <citation type="submission" date="2020-04" db="EMBL/GenBank/DDBJ databases">
        <title>Description of Shewanella salipaludis sp. nov., isolated from a salt marsh.</title>
        <authorList>
            <person name="Park S."/>
            <person name="Yoon J.-H."/>
        </authorList>
    </citation>
    <scope>NUCLEOTIDE SEQUENCE</scope>
    <source>
        <strain evidence="10">SHSM-M6</strain>
    </source>
</reference>
<feature type="transmembrane region" description="Helical" evidence="9">
    <location>
        <begin position="286"/>
        <end position="306"/>
    </location>
</feature>
<dbReference type="PANTHER" id="PTHR48086">
    <property type="entry name" value="SODIUM/PROLINE SYMPORTER-RELATED"/>
    <property type="match status" value="1"/>
</dbReference>
<dbReference type="PANTHER" id="PTHR48086:SF5">
    <property type="entry name" value="NA(+):SOLUTE SYMPORTER (SSF FAMILY)"/>
    <property type="match status" value="1"/>
</dbReference>
<dbReference type="Gene3D" id="1.20.1730.10">
    <property type="entry name" value="Sodium/glucose cotransporter"/>
    <property type="match status" value="1"/>
</dbReference>
<dbReference type="InterPro" id="IPR001734">
    <property type="entry name" value="Na/solute_symporter"/>
</dbReference>
<dbReference type="GO" id="GO:0015293">
    <property type="term" value="F:symporter activity"/>
    <property type="evidence" value="ECO:0007669"/>
    <property type="project" value="UniProtKB-KW"/>
</dbReference>
<keyword evidence="3" id="KW-0813">Transport</keyword>
<feature type="transmembrane region" description="Helical" evidence="9">
    <location>
        <begin position="379"/>
        <end position="408"/>
    </location>
</feature>
<feature type="transmembrane region" description="Helical" evidence="9">
    <location>
        <begin position="527"/>
        <end position="546"/>
    </location>
</feature>
<dbReference type="RefSeq" id="WP_169564850.1">
    <property type="nucleotide sequence ID" value="NZ_JAAXYH010000009.1"/>
</dbReference>
<dbReference type="PROSITE" id="PS50283">
    <property type="entry name" value="NA_SOLUT_SYMP_3"/>
    <property type="match status" value="1"/>
</dbReference>
<comment type="subcellular location">
    <subcellularLocation>
        <location evidence="1">Membrane</location>
        <topology evidence="1">Multi-pass membrane protein</topology>
    </subcellularLocation>
</comment>
<keyword evidence="5" id="KW-0769">Symport</keyword>
<feature type="transmembrane region" description="Helical" evidence="9">
    <location>
        <begin position="429"/>
        <end position="448"/>
    </location>
</feature>
<evidence type="ECO:0000256" key="4">
    <source>
        <dbReference type="ARBA" id="ARBA00022692"/>
    </source>
</evidence>
<organism evidence="10 11">
    <name type="scientific">Shewanella salipaludis</name>
    <dbReference type="NCBI Taxonomy" id="2723052"/>
    <lineage>
        <taxon>Bacteria</taxon>
        <taxon>Pseudomonadati</taxon>
        <taxon>Pseudomonadota</taxon>
        <taxon>Gammaproteobacteria</taxon>
        <taxon>Alteromonadales</taxon>
        <taxon>Shewanellaceae</taxon>
        <taxon>Shewanella</taxon>
    </lineage>
</organism>
<dbReference type="GO" id="GO:0005886">
    <property type="term" value="C:plasma membrane"/>
    <property type="evidence" value="ECO:0007669"/>
    <property type="project" value="TreeGrafter"/>
</dbReference>
<dbReference type="InterPro" id="IPR050277">
    <property type="entry name" value="Sodium:Solute_Symporter"/>
</dbReference>
<evidence type="ECO:0000256" key="6">
    <source>
        <dbReference type="ARBA" id="ARBA00022989"/>
    </source>
</evidence>
<dbReference type="AlphaFoldDB" id="A0A972JM43"/>
<keyword evidence="6 9" id="KW-1133">Transmembrane helix</keyword>
<accession>A0A972JM43</accession>
<dbReference type="InterPro" id="IPR019899">
    <property type="entry name" value="Na/solute_symporter_VC_2705"/>
</dbReference>
<gene>
    <name evidence="10" type="ORF">HC757_13250</name>
</gene>
<dbReference type="CDD" id="cd11480">
    <property type="entry name" value="SLC5sbd_u4"/>
    <property type="match status" value="1"/>
</dbReference>
<comment type="caution">
    <text evidence="10">The sequence shown here is derived from an EMBL/GenBank/DDBJ whole genome shotgun (WGS) entry which is preliminary data.</text>
</comment>
<feature type="transmembrane region" description="Helical" evidence="9">
    <location>
        <begin position="6"/>
        <end position="24"/>
    </location>
</feature>
<name>A0A972JM43_9GAMM</name>
<dbReference type="EMBL" id="JAAXYH010000009">
    <property type="protein sequence ID" value="NMH66127.1"/>
    <property type="molecule type" value="Genomic_DNA"/>
</dbReference>
<evidence type="ECO:0000313" key="11">
    <source>
        <dbReference type="Proteomes" id="UP000737113"/>
    </source>
</evidence>
<dbReference type="InterPro" id="IPR038377">
    <property type="entry name" value="Na/Glc_symporter_sf"/>
</dbReference>
<feature type="transmembrane region" description="Helical" evidence="9">
    <location>
        <begin position="153"/>
        <end position="170"/>
    </location>
</feature>
<feature type="transmembrane region" description="Helical" evidence="9">
    <location>
        <begin position="486"/>
        <end position="507"/>
    </location>
</feature>
<dbReference type="Proteomes" id="UP000737113">
    <property type="component" value="Unassembled WGS sequence"/>
</dbReference>
<dbReference type="NCBIfam" id="TIGR03648">
    <property type="entry name" value="Na_symport_lg"/>
    <property type="match status" value="1"/>
</dbReference>
<evidence type="ECO:0000313" key="10">
    <source>
        <dbReference type="EMBL" id="NMH66127.1"/>
    </source>
</evidence>
<evidence type="ECO:0000256" key="2">
    <source>
        <dbReference type="ARBA" id="ARBA00006434"/>
    </source>
</evidence>
<keyword evidence="7 9" id="KW-0472">Membrane</keyword>
<feature type="transmembrane region" description="Helical" evidence="9">
    <location>
        <begin position="182"/>
        <end position="205"/>
    </location>
</feature>
<evidence type="ECO:0000256" key="1">
    <source>
        <dbReference type="ARBA" id="ARBA00004141"/>
    </source>
</evidence>
<comment type="similarity">
    <text evidence="2 8">Belongs to the sodium:solute symporter (SSF) (TC 2.A.21) family.</text>
</comment>
<feature type="transmembrane region" description="Helical" evidence="9">
    <location>
        <begin position="454"/>
        <end position="474"/>
    </location>
</feature>
<evidence type="ECO:0000256" key="3">
    <source>
        <dbReference type="ARBA" id="ARBA00022448"/>
    </source>
</evidence>
<feature type="transmembrane region" description="Helical" evidence="9">
    <location>
        <begin position="252"/>
        <end position="274"/>
    </location>
</feature>
<feature type="transmembrane region" description="Helical" evidence="9">
    <location>
        <begin position="53"/>
        <end position="71"/>
    </location>
</feature>
<sequence length="572" mass="61242">MDVQTLTYLIVGFTFALYIGIAIWSRAGSTKEFYVAGGGVHPVMNGMATAADWMSAASFISLAGIVSFVGYDGSVYLMGWTGGYVLLALCMAPYLRKFGKFTVPDFIGDRYYSQAARTVAVICAIFICFTYIAGQMRGVGVVFSRFLEVDVETGVYIGMAVVFFYAVLGGMKGITYTQVAQYCVLIFAFMVPAIFISVMMTGHIIPQLGFGAELVDAAGNSTGVYLLDKLDGLSAELGFSQYTQGAKSTIDVFFITGALMFGTAGLPHVIVRFFTVPKVKDARVSAGWALVFIAIMYTTIPALAAFSRVNMIETINGPASTGVAYETAPEWIKNWEKTGLIAWDDKNADGKLYYAKGEHNEMKIDRDIMVLATPEIANLPAWVIALVAAGGLAAALSTSAGLLLVISTSVSHDLLKKNLMPDISDKKELLFARIAAALGIVLAGYFGIHPPGFVAAVVAIAFGLAAASLFPAIIMGIFSRTMNKEGAIAGMVTGLLFTAAYIIYFKFVNPADNNPANWFLEISPEGIGMLGMMINFAVAFMVSKVTRAVPQNVVDMVESIRFPRGSGEASGH</sequence>
<feature type="transmembrane region" description="Helical" evidence="9">
    <location>
        <begin position="115"/>
        <end position="133"/>
    </location>
</feature>
<evidence type="ECO:0000256" key="7">
    <source>
        <dbReference type="ARBA" id="ARBA00023136"/>
    </source>
</evidence>
<feature type="transmembrane region" description="Helical" evidence="9">
    <location>
        <begin position="77"/>
        <end position="95"/>
    </location>
</feature>
<keyword evidence="4 9" id="KW-0812">Transmembrane</keyword>